<dbReference type="RefSeq" id="XP_060358820.1">
    <property type="nucleotide sequence ID" value="XM_060501219.1"/>
</dbReference>
<dbReference type="Proteomes" id="UP001244207">
    <property type="component" value="Unassembled WGS sequence"/>
</dbReference>
<evidence type="ECO:0000313" key="2">
    <source>
        <dbReference type="Proteomes" id="UP001244207"/>
    </source>
</evidence>
<proteinExistence type="predicted"/>
<dbReference type="GeneID" id="85385118"/>
<dbReference type="AlphaFoldDB" id="A0AAD8UDM6"/>
<reference evidence="1" key="1">
    <citation type="submission" date="2021-12" db="EMBL/GenBank/DDBJ databases">
        <title>Comparative genomics, transcriptomics and evolutionary studies reveal genomic signatures of adaptation to plant cell wall in hemibiotrophic fungi.</title>
        <authorList>
            <consortium name="DOE Joint Genome Institute"/>
            <person name="Baroncelli R."/>
            <person name="Diaz J.F."/>
            <person name="Benocci T."/>
            <person name="Peng M."/>
            <person name="Battaglia E."/>
            <person name="Haridas S."/>
            <person name="Andreopoulos W."/>
            <person name="Labutti K."/>
            <person name="Pangilinan J."/>
            <person name="Floch G.L."/>
            <person name="Makela M.R."/>
            <person name="Henrissat B."/>
            <person name="Grigoriev I.V."/>
            <person name="Crouch J.A."/>
            <person name="De Vries R.P."/>
            <person name="Sukno S.A."/>
            <person name="Thon M.R."/>
        </authorList>
    </citation>
    <scope>NUCLEOTIDE SEQUENCE</scope>
    <source>
        <strain evidence="1">CBS 112980</strain>
    </source>
</reference>
<accession>A0AAD8UDM6</accession>
<gene>
    <name evidence="1" type="ORF">BDZ83DRAFT_131830</name>
</gene>
<name>A0AAD8UDM6_GLOAC</name>
<dbReference type="EMBL" id="JAHMHS010000171">
    <property type="protein sequence ID" value="KAK1710350.1"/>
    <property type="molecule type" value="Genomic_DNA"/>
</dbReference>
<protein>
    <submittedName>
        <fullName evidence="1">Uncharacterized protein</fullName>
    </submittedName>
</protein>
<sequence length="243" mass="25804">MADHLAGHFVLPNHQSVGGRRGQRTTTAAGNREPFDIASWQDYAIWPAGLSCSTSGVFPSPGPCTSDTGIARWSRSTPTAWMLVPLSSLGEGMLASLLRTLPAPSHLIGQSTPSPPGDDGWPFVHVSNVIGRTKGAGWILPNSVYCIASPFGSGAAAAGQTCTAFLLMQSLTSDVRVASRHRWCGARSIPPFPPLPLFSASASATLLQRHVPRGELPDYTAGNMTVGRRKARTMTTGRKSTRR</sequence>
<keyword evidence="2" id="KW-1185">Reference proteome</keyword>
<organism evidence="1 2">
    <name type="scientific">Glomerella acutata</name>
    <name type="common">Colletotrichum acutatum</name>
    <dbReference type="NCBI Taxonomy" id="27357"/>
    <lineage>
        <taxon>Eukaryota</taxon>
        <taxon>Fungi</taxon>
        <taxon>Dikarya</taxon>
        <taxon>Ascomycota</taxon>
        <taxon>Pezizomycotina</taxon>
        <taxon>Sordariomycetes</taxon>
        <taxon>Hypocreomycetidae</taxon>
        <taxon>Glomerellales</taxon>
        <taxon>Glomerellaceae</taxon>
        <taxon>Colletotrichum</taxon>
        <taxon>Colletotrichum acutatum species complex</taxon>
    </lineage>
</organism>
<comment type="caution">
    <text evidence="1">The sequence shown here is derived from an EMBL/GenBank/DDBJ whole genome shotgun (WGS) entry which is preliminary data.</text>
</comment>
<evidence type="ECO:0000313" key="1">
    <source>
        <dbReference type="EMBL" id="KAK1710350.1"/>
    </source>
</evidence>